<proteinExistence type="inferred from homology"/>
<evidence type="ECO:0000256" key="1">
    <source>
        <dbReference type="ARBA" id="ARBA00005417"/>
    </source>
</evidence>
<evidence type="ECO:0000313" key="8">
    <source>
        <dbReference type="Proteomes" id="UP000593591"/>
    </source>
</evidence>
<dbReference type="Proteomes" id="UP000593591">
    <property type="component" value="Chromosome"/>
</dbReference>
<dbReference type="PROSITE" id="PS50893">
    <property type="entry name" value="ABC_TRANSPORTER_2"/>
    <property type="match status" value="1"/>
</dbReference>
<dbReference type="KEGG" id="trc:DYE49_01800"/>
<dbReference type="InterPro" id="IPR017871">
    <property type="entry name" value="ABC_transporter-like_CS"/>
</dbReference>
<dbReference type="Gene3D" id="3.40.50.300">
    <property type="entry name" value="P-loop containing nucleotide triphosphate hydrolases"/>
    <property type="match status" value="1"/>
</dbReference>
<reference evidence="7 8" key="1">
    <citation type="submission" date="2018-08" db="EMBL/GenBank/DDBJ databases">
        <title>The first complete genome of Treponema rectale (CHPAT), a commensal spirochete of the bovine rectum.</title>
        <authorList>
            <person name="Staton G.J."/>
            <person name="Clegg S.R."/>
            <person name="Carter S.D."/>
            <person name="Radford A.D."/>
            <person name="Darby A."/>
            <person name="Hall N."/>
            <person name="Birtles R.J."/>
            <person name="Evans N.J."/>
        </authorList>
    </citation>
    <scope>NUCLEOTIDE SEQUENCE [LARGE SCALE GENOMIC DNA]</scope>
    <source>
        <strain evidence="7 8">CHPA</strain>
    </source>
</reference>
<gene>
    <name evidence="7" type="ORF">DYE49_01800</name>
</gene>
<dbReference type="GO" id="GO:0016887">
    <property type="term" value="F:ATP hydrolysis activity"/>
    <property type="evidence" value="ECO:0007669"/>
    <property type="project" value="InterPro"/>
</dbReference>
<dbReference type="Pfam" id="PF00005">
    <property type="entry name" value="ABC_tran"/>
    <property type="match status" value="1"/>
</dbReference>
<keyword evidence="5 7" id="KW-0067">ATP-binding</keyword>
<protein>
    <submittedName>
        <fullName evidence="7">ABC transporter ATP-binding protein</fullName>
    </submittedName>
</protein>
<dbReference type="InterPro" id="IPR003593">
    <property type="entry name" value="AAA+_ATPase"/>
</dbReference>
<keyword evidence="4" id="KW-0547">Nucleotide-binding</keyword>
<dbReference type="PANTHER" id="PTHR42711">
    <property type="entry name" value="ABC TRANSPORTER ATP-BINDING PROTEIN"/>
    <property type="match status" value="1"/>
</dbReference>
<name>A0A7M1XQX0_9SPIR</name>
<evidence type="ECO:0000256" key="5">
    <source>
        <dbReference type="ARBA" id="ARBA00022840"/>
    </source>
</evidence>
<dbReference type="InterPro" id="IPR025302">
    <property type="entry name" value="DrrA1/2-like_C"/>
</dbReference>
<dbReference type="InterPro" id="IPR003439">
    <property type="entry name" value="ABC_transporter-like_ATP-bd"/>
</dbReference>
<dbReference type="InterPro" id="IPR027417">
    <property type="entry name" value="P-loop_NTPase"/>
</dbReference>
<evidence type="ECO:0000256" key="3">
    <source>
        <dbReference type="ARBA" id="ARBA00022458"/>
    </source>
</evidence>
<dbReference type="PROSITE" id="PS00211">
    <property type="entry name" value="ABC_TRANSPORTER_1"/>
    <property type="match status" value="1"/>
</dbReference>
<comment type="similarity">
    <text evidence="1">Belongs to the ABC transporter superfamily.</text>
</comment>
<dbReference type="SMART" id="SM00382">
    <property type="entry name" value="AAA"/>
    <property type="match status" value="1"/>
</dbReference>
<dbReference type="SUPFAM" id="SSF52540">
    <property type="entry name" value="P-loop containing nucleoside triphosphate hydrolases"/>
    <property type="match status" value="1"/>
</dbReference>
<evidence type="ECO:0000259" key="6">
    <source>
        <dbReference type="PROSITE" id="PS50893"/>
    </source>
</evidence>
<dbReference type="AlphaFoldDB" id="A0A7M1XQX0"/>
<sequence length="313" mass="35428">MSENILEVKKLVKKYGSFSAVNGISFSVRRGGLFAFLGLNGAGKSTTINIITSILSKTSGKVYIDDMDLDYDMDKIKNEIGIVFQNSVLDPVLTPKENLTLRAGYYGIRGEEWKKREQILIDMLELKEFYNRPLGKLSGGQKRRVDIARAMVHDPRLLILDEPTTGLDPQTRLSVWNLVNSLRAKTGMTVFLTTHYMEEAEKATYVVILNHGDIIAQGTPTDLKNAYSGDYVVIYQKESEDITSRLKNEGRQFHYNSDGKNYRVVVKNALDALSFLESHKDILNDFEVEKGSMDDVFLNVTGVRKIMEEKDHE</sequence>
<evidence type="ECO:0000256" key="4">
    <source>
        <dbReference type="ARBA" id="ARBA00022741"/>
    </source>
</evidence>
<feature type="domain" description="ABC transporter" evidence="6">
    <location>
        <begin position="6"/>
        <end position="236"/>
    </location>
</feature>
<keyword evidence="3" id="KW-0536">Nodulation</keyword>
<dbReference type="EMBL" id="CP031517">
    <property type="protein sequence ID" value="QOS41198.1"/>
    <property type="molecule type" value="Genomic_DNA"/>
</dbReference>
<dbReference type="Pfam" id="PF13732">
    <property type="entry name" value="DrrA1-3_C"/>
    <property type="match status" value="1"/>
</dbReference>
<accession>A0A7M1XQX0</accession>
<evidence type="ECO:0000313" key="7">
    <source>
        <dbReference type="EMBL" id="QOS41198.1"/>
    </source>
</evidence>
<dbReference type="InterPro" id="IPR050763">
    <property type="entry name" value="ABC_transporter_ATP-binding"/>
</dbReference>
<evidence type="ECO:0000256" key="2">
    <source>
        <dbReference type="ARBA" id="ARBA00022448"/>
    </source>
</evidence>
<organism evidence="7 8">
    <name type="scientific">Treponema rectale</name>
    <dbReference type="NCBI Taxonomy" id="744512"/>
    <lineage>
        <taxon>Bacteria</taxon>
        <taxon>Pseudomonadati</taxon>
        <taxon>Spirochaetota</taxon>
        <taxon>Spirochaetia</taxon>
        <taxon>Spirochaetales</taxon>
        <taxon>Treponemataceae</taxon>
        <taxon>Treponema</taxon>
    </lineage>
</organism>
<keyword evidence="2" id="KW-0813">Transport</keyword>
<dbReference type="PANTHER" id="PTHR42711:SF5">
    <property type="entry name" value="ABC TRANSPORTER ATP-BINDING PROTEIN NATA"/>
    <property type="match status" value="1"/>
</dbReference>
<dbReference type="GO" id="GO:0005524">
    <property type="term" value="F:ATP binding"/>
    <property type="evidence" value="ECO:0007669"/>
    <property type="project" value="UniProtKB-KW"/>
</dbReference>